<keyword evidence="5" id="KW-0964">Secreted</keyword>
<keyword evidence="6 13" id="KW-0732">Signal</keyword>
<evidence type="ECO:0000256" key="11">
    <source>
        <dbReference type="ARBA" id="ARBA00023326"/>
    </source>
</evidence>
<dbReference type="OrthoDB" id="76388at2759"/>
<dbReference type="GO" id="GO:0005576">
    <property type="term" value="C:extracellular region"/>
    <property type="evidence" value="ECO:0007669"/>
    <property type="project" value="UniProtKB-SubCell"/>
</dbReference>
<evidence type="ECO:0000256" key="3">
    <source>
        <dbReference type="ARBA" id="ARBA00008682"/>
    </source>
</evidence>
<evidence type="ECO:0000313" key="16">
    <source>
        <dbReference type="Proteomes" id="UP000054481"/>
    </source>
</evidence>
<gene>
    <name evidence="15" type="ORF">HIM_08599</name>
</gene>
<proteinExistence type="inferred from homology"/>
<dbReference type="PANTHER" id="PTHR11177:SF317">
    <property type="entry name" value="CHITINASE 12-RELATED"/>
    <property type="match status" value="1"/>
</dbReference>
<dbReference type="SMART" id="SM00636">
    <property type="entry name" value="Glyco_18"/>
    <property type="match status" value="1"/>
</dbReference>
<evidence type="ECO:0000256" key="1">
    <source>
        <dbReference type="ARBA" id="ARBA00000822"/>
    </source>
</evidence>
<evidence type="ECO:0000256" key="9">
    <source>
        <dbReference type="ARBA" id="ARBA00023277"/>
    </source>
</evidence>
<name>A0A0F7ZSV8_9HYPO</name>
<dbReference type="GO" id="GO:0008843">
    <property type="term" value="F:endochitinase activity"/>
    <property type="evidence" value="ECO:0007669"/>
    <property type="project" value="UniProtKB-EC"/>
</dbReference>
<keyword evidence="7 12" id="KW-0378">Hydrolase</keyword>
<dbReference type="Gene3D" id="3.20.20.80">
    <property type="entry name" value="Glycosidases"/>
    <property type="match status" value="1"/>
</dbReference>
<dbReference type="AlphaFoldDB" id="A0A0F7ZSV8"/>
<evidence type="ECO:0000259" key="14">
    <source>
        <dbReference type="PROSITE" id="PS51910"/>
    </source>
</evidence>
<evidence type="ECO:0000256" key="5">
    <source>
        <dbReference type="ARBA" id="ARBA00022525"/>
    </source>
</evidence>
<reference evidence="15 16" key="1">
    <citation type="journal article" date="2014" name="Genome Biol. Evol.">
        <title>Comparative genomics and transcriptomics analyses reveal divergent lifestyle features of nematode endoparasitic fungus Hirsutella minnesotensis.</title>
        <authorList>
            <person name="Lai Y."/>
            <person name="Liu K."/>
            <person name="Zhang X."/>
            <person name="Zhang X."/>
            <person name="Li K."/>
            <person name="Wang N."/>
            <person name="Shu C."/>
            <person name="Wu Y."/>
            <person name="Wang C."/>
            <person name="Bushley K.E."/>
            <person name="Xiang M."/>
            <person name="Liu X."/>
        </authorList>
    </citation>
    <scope>NUCLEOTIDE SEQUENCE [LARGE SCALE GENOMIC DNA]</scope>
    <source>
        <strain evidence="15 16">3608</strain>
    </source>
</reference>
<dbReference type="SUPFAM" id="SSF51445">
    <property type="entry name" value="(Trans)glycosidases"/>
    <property type="match status" value="1"/>
</dbReference>
<evidence type="ECO:0000256" key="2">
    <source>
        <dbReference type="ARBA" id="ARBA00004613"/>
    </source>
</evidence>
<dbReference type="GO" id="GO:0006032">
    <property type="term" value="P:chitin catabolic process"/>
    <property type="evidence" value="ECO:0007669"/>
    <property type="project" value="UniProtKB-KW"/>
</dbReference>
<accession>A0A0F7ZSV8</accession>
<comment type="catalytic activity">
    <reaction evidence="1">
        <text>Random endo-hydrolysis of N-acetyl-beta-D-glucosaminide (1-&gt;4)-beta-linkages in chitin and chitodextrins.</text>
        <dbReference type="EC" id="3.2.1.14"/>
    </reaction>
</comment>
<dbReference type="CDD" id="cd06548">
    <property type="entry name" value="GH18_chitinase"/>
    <property type="match status" value="1"/>
</dbReference>
<dbReference type="FunFam" id="3.20.20.80:FF:000075">
    <property type="entry name" value="Sporulation-specific chitinase"/>
    <property type="match status" value="1"/>
</dbReference>
<feature type="domain" description="GH18" evidence="14">
    <location>
        <begin position="39"/>
        <end position="402"/>
    </location>
</feature>
<keyword evidence="9" id="KW-0119">Carbohydrate metabolism</keyword>
<keyword evidence="16" id="KW-1185">Reference proteome</keyword>
<dbReference type="Proteomes" id="UP000054481">
    <property type="component" value="Unassembled WGS sequence"/>
</dbReference>
<evidence type="ECO:0000256" key="8">
    <source>
        <dbReference type="ARBA" id="ARBA00023024"/>
    </source>
</evidence>
<evidence type="ECO:0000256" key="7">
    <source>
        <dbReference type="ARBA" id="ARBA00022801"/>
    </source>
</evidence>
<organism evidence="15 16">
    <name type="scientific">Hirsutella minnesotensis 3608</name>
    <dbReference type="NCBI Taxonomy" id="1043627"/>
    <lineage>
        <taxon>Eukaryota</taxon>
        <taxon>Fungi</taxon>
        <taxon>Dikarya</taxon>
        <taxon>Ascomycota</taxon>
        <taxon>Pezizomycotina</taxon>
        <taxon>Sordariomycetes</taxon>
        <taxon>Hypocreomycetidae</taxon>
        <taxon>Hypocreales</taxon>
        <taxon>Ophiocordycipitaceae</taxon>
        <taxon>Hirsutella</taxon>
    </lineage>
</organism>
<dbReference type="SUPFAM" id="SSF54556">
    <property type="entry name" value="Chitinase insertion domain"/>
    <property type="match status" value="1"/>
</dbReference>
<dbReference type="PROSITE" id="PS01095">
    <property type="entry name" value="GH18_1"/>
    <property type="match status" value="1"/>
</dbReference>
<keyword evidence="11" id="KW-0624">Polysaccharide degradation</keyword>
<protein>
    <recommendedName>
        <fullName evidence="4">chitinase</fullName>
        <ecNumber evidence="4">3.2.1.14</ecNumber>
    </recommendedName>
</protein>
<evidence type="ECO:0000313" key="15">
    <source>
        <dbReference type="EMBL" id="KJZ72038.1"/>
    </source>
</evidence>
<feature type="signal peptide" evidence="13">
    <location>
        <begin position="1"/>
        <end position="20"/>
    </location>
</feature>
<dbReference type="InterPro" id="IPR050314">
    <property type="entry name" value="Glycosyl_Hydrlase_18"/>
</dbReference>
<comment type="similarity">
    <text evidence="3">Belongs to the glycosyl hydrolase 18 family. Chitinase class V subfamily.</text>
</comment>
<dbReference type="PROSITE" id="PS51910">
    <property type="entry name" value="GH18_2"/>
    <property type="match status" value="1"/>
</dbReference>
<dbReference type="Pfam" id="PF00704">
    <property type="entry name" value="Glyco_hydro_18"/>
    <property type="match status" value="1"/>
</dbReference>
<dbReference type="InterPro" id="IPR017853">
    <property type="entry name" value="GH"/>
</dbReference>
<keyword evidence="10 12" id="KW-0326">Glycosidase</keyword>
<dbReference type="InterPro" id="IPR011583">
    <property type="entry name" value="Chitinase_II/V-like_cat"/>
</dbReference>
<evidence type="ECO:0000256" key="13">
    <source>
        <dbReference type="SAM" id="SignalP"/>
    </source>
</evidence>
<dbReference type="PANTHER" id="PTHR11177">
    <property type="entry name" value="CHITINASE"/>
    <property type="match status" value="1"/>
</dbReference>
<dbReference type="FunFam" id="3.10.50.10:FF:000005">
    <property type="entry name" value="Endochitinase B1"/>
    <property type="match status" value="1"/>
</dbReference>
<evidence type="ECO:0000256" key="10">
    <source>
        <dbReference type="ARBA" id="ARBA00023295"/>
    </source>
</evidence>
<feature type="chain" id="PRO_5002525967" description="chitinase" evidence="13">
    <location>
        <begin position="21"/>
        <end position="424"/>
    </location>
</feature>
<dbReference type="Gene3D" id="3.10.50.10">
    <property type="match status" value="1"/>
</dbReference>
<evidence type="ECO:0000256" key="6">
    <source>
        <dbReference type="ARBA" id="ARBA00022729"/>
    </source>
</evidence>
<dbReference type="EMBL" id="KQ030554">
    <property type="protein sequence ID" value="KJZ72038.1"/>
    <property type="molecule type" value="Genomic_DNA"/>
</dbReference>
<keyword evidence="8" id="KW-0146">Chitin degradation</keyword>
<comment type="subcellular location">
    <subcellularLocation>
        <location evidence="2">Secreted</location>
    </subcellularLocation>
</comment>
<dbReference type="EC" id="3.2.1.14" evidence="4"/>
<dbReference type="GO" id="GO:0008061">
    <property type="term" value="F:chitin binding"/>
    <property type="evidence" value="ECO:0007669"/>
    <property type="project" value="InterPro"/>
</dbReference>
<sequence>MPSLFAKSLAVLASVHSTLCLATPLVRTENALEKRVGGLSNAVYFTNWGIYGRNYQPADLPASQISHVLYSFMNLRPDGTIFSGDTYADLEKHYPGDSWNDVGKNAYGCVKQLYLLKKANRNMKVMLSIGGWTWSTNFPAAAASPSGRSNFAKSAVTIMKDWAFDGIDIDWEYPADETQASNMILLLQAVRDELDAYAAKSASGHHFELSIAAPAGPDNYKKLHLADLGRILDHVNLMAYDFAGSWSNFSGHNANLYANRNNPNATPFNTDDAVQAYIRGGVPAEKIILGMPIYGRSFEGTDGIGKPFKGIGGGSWENGVWDYKALPKAGAQVIYDDVAKGYFSFDASTKELISFDTPDIIKDKVSYLKRKGLGGSMFWEASGDRKDGGSLISTSYQALAGLESTQNWLDYPDSQYDNIKKGMN</sequence>
<dbReference type="GO" id="GO:0000272">
    <property type="term" value="P:polysaccharide catabolic process"/>
    <property type="evidence" value="ECO:0007669"/>
    <property type="project" value="UniProtKB-KW"/>
</dbReference>
<dbReference type="InterPro" id="IPR029070">
    <property type="entry name" value="Chitinase_insertion_sf"/>
</dbReference>
<dbReference type="InterPro" id="IPR001579">
    <property type="entry name" value="Glyco_hydro_18_chit_AS"/>
</dbReference>
<dbReference type="InterPro" id="IPR001223">
    <property type="entry name" value="Glyco_hydro18_cat"/>
</dbReference>
<evidence type="ECO:0000256" key="4">
    <source>
        <dbReference type="ARBA" id="ARBA00012729"/>
    </source>
</evidence>
<evidence type="ECO:0000256" key="12">
    <source>
        <dbReference type="RuleBase" id="RU000489"/>
    </source>
</evidence>